<dbReference type="AlphaFoldDB" id="A0A6N2V3C5"/>
<evidence type="ECO:0000313" key="1">
    <source>
        <dbReference type="EMBL" id="VYT25205.1"/>
    </source>
</evidence>
<reference evidence="1" key="1">
    <citation type="submission" date="2019-11" db="EMBL/GenBank/DDBJ databases">
        <authorList>
            <person name="Feng L."/>
        </authorList>
    </citation>
    <scope>NUCLEOTIDE SEQUENCE</scope>
    <source>
        <strain evidence="1">AundefinedLFYP135</strain>
    </source>
</reference>
<organism evidence="1">
    <name type="scientific">uncultured Anaerotruncus sp</name>
    <dbReference type="NCBI Taxonomy" id="905011"/>
    <lineage>
        <taxon>Bacteria</taxon>
        <taxon>Bacillati</taxon>
        <taxon>Bacillota</taxon>
        <taxon>Clostridia</taxon>
        <taxon>Eubacteriales</taxon>
        <taxon>Oscillospiraceae</taxon>
        <taxon>Anaerotruncus</taxon>
        <taxon>environmental samples</taxon>
    </lineage>
</organism>
<proteinExistence type="predicted"/>
<protein>
    <submittedName>
        <fullName evidence="1">Uncharacterized protein</fullName>
    </submittedName>
</protein>
<sequence>MALDIYCGSLGRYYAHNWCNIEEQKTKGKEPGIEGERMTELCNLPISAEETGEVVLQWKEYITGQIQAHHNCPVDWAEDLNGDYATDRLSWENFGALIIWALHVEMGRKAPLHRLGEDWDWTKEPVYRKYVDEKDYKPHYSAIITGPQLSLPVDVPFTFTAQCPSGKVIPMASSLRQHEQLLELNEARWKATPEEILSWKETYKDASILEERAKQAYSVYYALSNFCMEHNVPMMLVF</sequence>
<gene>
    <name evidence="1" type="ORF">AULFYP135_02282</name>
</gene>
<dbReference type="EMBL" id="CACRSL010000005">
    <property type="protein sequence ID" value="VYT25205.1"/>
    <property type="molecule type" value="Genomic_DNA"/>
</dbReference>
<name>A0A6N2V3C5_9FIRM</name>
<accession>A0A6N2V3C5</accession>